<keyword evidence="5" id="KW-0812">Transmembrane</keyword>
<evidence type="ECO:0000313" key="13">
    <source>
        <dbReference type="EMBL" id="KAF2314426.1"/>
    </source>
</evidence>
<keyword evidence="11" id="KW-0325">Glycoprotein</keyword>
<evidence type="ECO:0000256" key="4">
    <source>
        <dbReference type="ARBA" id="ARBA00022614"/>
    </source>
</evidence>
<evidence type="ECO:0000256" key="7">
    <source>
        <dbReference type="ARBA" id="ARBA00022737"/>
    </source>
</evidence>
<dbReference type="InterPro" id="IPR003591">
    <property type="entry name" value="Leu-rich_rpt_typical-subtyp"/>
</dbReference>
<dbReference type="Pfam" id="PF00560">
    <property type="entry name" value="LRR_1"/>
    <property type="match status" value="2"/>
</dbReference>
<dbReference type="SUPFAM" id="SSF52058">
    <property type="entry name" value="L domain-like"/>
    <property type="match status" value="1"/>
</dbReference>
<keyword evidence="7" id="KW-0677">Repeat</keyword>
<keyword evidence="6" id="KW-0732">Signal</keyword>
<dbReference type="Pfam" id="PF08263">
    <property type="entry name" value="LRRNT_2"/>
    <property type="match status" value="1"/>
</dbReference>
<dbReference type="GO" id="GO:0005886">
    <property type="term" value="C:plasma membrane"/>
    <property type="evidence" value="ECO:0007669"/>
    <property type="project" value="UniProtKB-SubCell"/>
</dbReference>
<evidence type="ECO:0000256" key="2">
    <source>
        <dbReference type="ARBA" id="ARBA00009592"/>
    </source>
</evidence>
<evidence type="ECO:0000256" key="1">
    <source>
        <dbReference type="ARBA" id="ARBA00004251"/>
    </source>
</evidence>
<dbReference type="Gene3D" id="3.80.10.10">
    <property type="entry name" value="Ribonuclease Inhibitor"/>
    <property type="match status" value="2"/>
</dbReference>
<dbReference type="PANTHER" id="PTHR48052">
    <property type="entry name" value="UNNAMED PRODUCT"/>
    <property type="match status" value="1"/>
</dbReference>
<dbReference type="FunFam" id="3.80.10.10:FF:000299">
    <property type="entry name" value="Piriformospora indica-insensitive protein 2"/>
    <property type="match status" value="1"/>
</dbReference>
<proteinExistence type="inferred from homology"/>
<evidence type="ECO:0000256" key="8">
    <source>
        <dbReference type="ARBA" id="ARBA00022989"/>
    </source>
</evidence>
<evidence type="ECO:0000313" key="14">
    <source>
        <dbReference type="Proteomes" id="UP000467840"/>
    </source>
</evidence>
<evidence type="ECO:0000259" key="12">
    <source>
        <dbReference type="Pfam" id="PF08263"/>
    </source>
</evidence>
<dbReference type="SUPFAM" id="SSF52047">
    <property type="entry name" value="RNI-like"/>
    <property type="match status" value="1"/>
</dbReference>
<name>A0A6A6MQ89_HEVBR</name>
<protein>
    <recommendedName>
        <fullName evidence="12">Leucine-rich repeat-containing N-terminal plant-type domain-containing protein</fullName>
    </recommendedName>
</protein>
<evidence type="ECO:0000256" key="5">
    <source>
        <dbReference type="ARBA" id="ARBA00022692"/>
    </source>
</evidence>
<dbReference type="InterPro" id="IPR032675">
    <property type="entry name" value="LRR_dom_sf"/>
</dbReference>
<accession>A0A6A6MQ89</accession>
<keyword evidence="10" id="KW-0675">Receptor</keyword>
<dbReference type="SMART" id="SM00369">
    <property type="entry name" value="LRR_TYP"/>
    <property type="match status" value="4"/>
</dbReference>
<comment type="subcellular location">
    <subcellularLocation>
        <location evidence="1">Cell membrane</location>
        <topology evidence="1">Single-pass type I membrane protein</topology>
    </subcellularLocation>
</comment>
<evidence type="ECO:0000256" key="11">
    <source>
        <dbReference type="ARBA" id="ARBA00023180"/>
    </source>
</evidence>
<evidence type="ECO:0000256" key="3">
    <source>
        <dbReference type="ARBA" id="ARBA00022475"/>
    </source>
</evidence>
<evidence type="ECO:0000256" key="6">
    <source>
        <dbReference type="ARBA" id="ARBA00022729"/>
    </source>
</evidence>
<dbReference type="Proteomes" id="UP000467840">
    <property type="component" value="Chromosome 15"/>
</dbReference>
<dbReference type="AlphaFoldDB" id="A0A6A6MQ89"/>
<keyword evidence="3" id="KW-1003">Cell membrane</keyword>
<reference evidence="13 14" key="1">
    <citation type="journal article" date="2020" name="Mol. Plant">
        <title>The Chromosome-Based Rubber Tree Genome Provides New Insights into Spurge Genome Evolution and Rubber Biosynthesis.</title>
        <authorList>
            <person name="Liu J."/>
            <person name="Shi C."/>
            <person name="Shi C.C."/>
            <person name="Li W."/>
            <person name="Zhang Q.J."/>
            <person name="Zhang Y."/>
            <person name="Li K."/>
            <person name="Lu H.F."/>
            <person name="Shi C."/>
            <person name="Zhu S.T."/>
            <person name="Xiao Z.Y."/>
            <person name="Nan H."/>
            <person name="Yue Y."/>
            <person name="Zhu X.G."/>
            <person name="Wu Y."/>
            <person name="Hong X.N."/>
            <person name="Fan G.Y."/>
            <person name="Tong Y."/>
            <person name="Zhang D."/>
            <person name="Mao C.L."/>
            <person name="Liu Y.L."/>
            <person name="Hao S.J."/>
            <person name="Liu W.Q."/>
            <person name="Lv M.Q."/>
            <person name="Zhang H.B."/>
            <person name="Liu Y."/>
            <person name="Hu-Tang G.R."/>
            <person name="Wang J.P."/>
            <person name="Wang J.H."/>
            <person name="Sun Y.H."/>
            <person name="Ni S.B."/>
            <person name="Chen W.B."/>
            <person name="Zhang X.C."/>
            <person name="Jiao Y.N."/>
            <person name="Eichler E.E."/>
            <person name="Li G.H."/>
            <person name="Liu X."/>
            <person name="Gao L.Z."/>
        </authorList>
    </citation>
    <scope>NUCLEOTIDE SEQUENCE [LARGE SCALE GENOMIC DNA]</scope>
    <source>
        <strain evidence="14">cv. GT1</strain>
        <tissue evidence="13">Leaf</tissue>
    </source>
</reference>
<evidence type="ECO:0000256" key="10">
    <source>
        <dbReference type="ARBA" id="ARBA00023170"/>
    </source>
</evidence>
<dbReference type="InterPro" id="IPR001611">
    <property type="entry name" value="Leu-rich_rpt"/>
</dbReference>
<organism evidence="13 14">
    <name type="scientific">Hevea brasiliensis</name>
    <name type="common">Para rubber tree</name>
    <name type="synonym">Siphonia brasiliensis</name>
    <dbReference type="NCBI Taxonomy" id="3981"/>
    <lineage>
        <taxon>Eukaryota</taxon>
        <taxon>Viridiplantae</taxon>
        <taxon>Streptophyta</taxon>
        <taxon>Embryophyta</taxon>
        <taxon>Tracheophyta</taxon>
        <taxon>Spermatophyta</taxon>
        <taxon>Magnoliopsida</taxon>
        <taxon>eudicotyledons</taxon>
        <taxon>Gunneridae</taxon>
        <taxon>Pentapetalae</taxon>
        <taxon>rosids</taxon>
        <taxon>fabids</taxon>
        <taxon>Malpighiales</taxon>
        <taxon>Euphorbiaceae</taxon>
        <taxon>Crotonoideae</taxon>
        <taxon>Micrandreae</taxon>
        <taxon>Hevea</taxon>
    </lineage>
</organism>
<keyword evidence="4" id="KW-0433">Leucine-rich repeat</keyword>
<gene>
    <name evidence="13" type="ORF">GH714_026294</name>
</gene>
<keyword evidence="9" id="KW-0472">Membrane</keyword>
<dbReference type="EMBL" id="JAAGAX010000005">
    <property type="protein sequence ID" value="KAF2314426.1"/>
    <property type="molecule type" value="Genomic_DNA"/>
</dbReference>
<dbReference type="InterPro" id="IPR013210">
    <property type="entry name" value="LRR_N_plant-typ"/>
</dbReference>
<keyword evidence="14" id="KW-1185">Reference proteome</keyword>
<dbReference type="Pfam" id="PF13855">
    <property type="entry name" value="LRR_8"/>
    <property type="match status" value="1"/>
</dbReference>
<feature type="domain" description="Leucine-rich repeat-containing N-terminal plant-type" evidence="12">
    <location>
        <begin position="6"/>
        <end position="44"/>
    </location>
</feature>
<comment type="similarity">
    <text evidence="2">Belongs to the RLP family.</text>
</comment>
<sequence>MLCPRDQGLALLQFKKSFSITTTSIVHPVLESWKEGTDCCSWNGECDIENGHVLGLNVSGSKLHGALNSNSTLFFLTHPQTLDLSNNDFNSSHIPSQFSHLLNLTCLNLSSPNVVGQVPSEISLLSKSAFLDLSFNENLVLETTSFTKVVQNLTQLRELSLSAVDMSSVALYSLMNLSSSLSSLRLASCALQGKFPDEIFHRSNLQLLDIEDNKDLTGSLPRFNESSRLWFLALSFTSMSIYLEHDFFCSLSSSKEMYLSNCNSMGSNSAFLGNLTQLTKLDLSNNNFNGQIPSSLGTLEHLNFLDLSNNSFCGLIPFGFCNLTKLKFLSLSSNWLTGIISSQIGNLSSLNQLYLLNNFLKEALPPSLFSLPSLEYLFLENNLFSGHLSQFQYTSSLKYIDLSSNLLDGPIPSSIANLVNLESLILASNANLTGERSLCQFAS</sequence>
<comment type="caution">
    <text evidence="13">The sequence shown here is derived from an EMBL/GenBank/DDBJ whole genome shotgun (WGS) entry which is preliminary data.</text>
</comment>
<keyword evidence="8" id="KW-1133">Transmembrane helix</keyword>
<dbReference type="PANTHER" id="PTHR48052:SF94">
    <property type="entry name" value="LEUCINE-RICH REPEAT-CONTAINING N-TERMINAL PLANT-TYPE DOMAIN-CONTAINING PROTEIN"/>
    <property type="match status" value="1"/>
</dbReference>
<evidence type="ECO:0000256" key="9">
    <source>
        <dbReference type="ARBA" id="ARBA00023136"/>
    </source>
</evidence>